<dbReference type="OrthoDB" id="2443154at2759"/>
<gene>
    <name evidence="1" type="ORF">DERYTH_LOCUS27343</name>
</gene>
<dbReference type="SUPFAM" id="SSF52980">
    <property type="entry name" value="Restriction endonuclease-like"/>
    <property type="match status" value="1"/>
</dbReference>
<accession>A0A9N9PI29</accession>
<keyword evidence="2" id="KW-1185">Reference proteome</keyword>
<feature type="non-terminal residue" evidence="1">
    <location>
        <position position="139"/>
    </location>
</feature>
<feature type="non-terminal residue" evidence="1">
    <location>
        <position position="1"/>
    </location>
</feature>
<reference evidence="1" key="1">
    <citation type="submission" date="2021-06" db="EMBL/GenBank/DDBJ databases">
        <authorList>
            <person name="Kallberg Y."/>
            <person name="Tangrot J."/>
            <person name="Rosling A."/>
        </authorList>
    </citation>
    <scope>NUCLEOTIDE SEQUENCE</scope>
    <source>
        <strain evidence="1">MA453B</strain>
    </source>
</reference>
<protein>
    <submittedName>
        <fullName evidence="1">13473_t:CDS:1</fullName>
    </submittedName>
</protein>
<sequence length="139" mass="16545">KNPFLEFKNRIIEILNDFEINECFDSKIITNDRDKDILISEDDFELLITCKYRESKNIRFDDVERTAANSRFLNVQGVIVTNLGYGQKAIKVAKKYNIILAHDFNIKDKLRSYIDKMVERKELDILEDIEREEKISLYF</sequence>
<dbReference type="InterPro" id="IPR011335">
    <property type="entry name" value="Restrct_endonuc-II-like"/>
</dbReference>
<dbReference type="Gene3D" id="3.40.1350.10">
    <property type="match status" value="1"/>
</dbReference>
<dbReference type="GO" id="GO:0006302">
    <property type="term" value="P:double-strand break repair"/>
    <property type="evidence" value="ECO:0007669"/>
    <property type="project" value="UniProtKB-ARBA"/>
</dbReference>
<dbReference type="InterPro" id="IPR011856">
    <property type="entry name" value="tRNA_endonuc-like_dom_sf"/>
</dbReference>
<evidence type="ECO:0000313" key="2">
    <source>
        <dbReference type="Proteomes" id="UP000789405"/>
    </source>
</evidence>
<dbReference type="GO" id="GO:0003676">
    <property type="term" value="F:nucleic acid binding"/>
    <property type="evidence" value="ECO:0007669"/>
    <property type="project" value="InterPro"/>
</dbReference>
<proteinExistence type="predicted"/>
<dbReference type="AlphaFoldDB" id="A0A9N9PI29"/>
<comment type="caution">
    <text evidence="1">The sequence shown here is derived from an EMBL/GenBank/DDBJ whole genome shotgun (WGS) entry which is preliminary data.</text>
</comment>
<organism evidence="1 2">
    <name type="scientific">Dentiscutata erythropus</name>
    <dbReference type="NCBI Taxonomy" id="1348616"/>
    <lineage>
        <taxon>Eukaryota</taxon>
        <taxon>Fungi</taxon>
        <taxon>Fungi incertae sedis</taxon>
        <taxon>Mucoromycota</taxon>
        <taxon>Glomeromycotina</taxon>
        <taxon>Glomeromycetes</taxon>
        <taxon>Diversisporales</taxon>
        <taxon>Gigasporaceae</taxon>
        <taxon>Dentiscutata</taxon>
    </lineage>
</organism>
<evidence type="ECO:0000313" key="1">
    <source>
        <dbReference type="EMBL" id="CAG8822644.1"/>
    </source>
</evidence>
<dbReference type="EMBL" id="CAJVPY010062425">
    <property type="protein sequence ID" value="CAG8822644.1"/>
    <property type="molecule type" value="Genomic_DNA"/>
</dbReference>
<dbReference type="Proteomes" id="UP000789405">
    <property type="component" value="Unassembled WGS sequence"/>
</dbReference>
<name>A0A9N9PI29_9GLOM</name>